<dbReference type="GO" id="GO:0030697">
    <property type="term" value="F:tRNA (uracil(54)-C5)-methyltransferase activity, S-adenosyl methionine-dependent"/>
    <property type="evidence" value="ECO:0007669"/>
    <property type="project" value="UniProtKB-EC"/>
</dbReference>
<dbReference type="NCBIfam" id="TIGR00479">
    <property type="entry name" value="rumA"/>
    <property type="match status" value="1"/>
</dbReference>
<comment type="similarity">
    <text evidence="4">Belongs to the class I-like SAM-binding methyltransferase superfamily. RNA M5U methyltransferase family.</text>
</comment>
<keyword evidence="3 4" id="KW-0949">S-adenosyl-L-methionine</keyword>
<reference evidence="7 8" key="1">
    <citation type="submission" date="2016-10" db="EMBL/GenBank/DDBJ databases">
        <title>Description of Gloeomargarita lithophora gen. nov., sp. nov., a thylakoid-bearing basal-branching cyanobacterium with intracellular carbonates, and proposal for Gloeomargaritales ord. nov.</title>
        <authorList>
            <person name="Moreira D."/>
            <person name="Tavera R."/>
            <person name="Benzerara K."/>
            <person name="Skouri-Panet F."/>
            <person name="Couradeau E."/>
            <person name="Gerard E."/>
            <person name="Loussert C."/>
            <person name="Novelo E."/>
            <person name="Zivanovic Y."/>
            <person name="Lopez-Garcia P."/>
        </authorList>
    </citation>
    <scope>NUCLEOTIDE SEQUENCE [LARGE SCALE GENOMIC DNA]</scope>
    <source>
        <strain evidence="7 8">D10</strain>
    </source>
</reference>
<evidence type="ECO:0000256" key="3">
    <source>
        <dbReference type="ARBA" id="ARBA00022691"/>
    </source>
</evidence>
<organism evidence="7 8">
    <name type="scientific">Gloeomargarita lithophora Alchichica-D10</name>
    <dbReference type="NCBI Taxonomy" id="1188229"/>
    <lineage>
        <taxon>Bacteria</taxon>
        <taxon>Bacillati</taxon>
        <taxon>Cyanobacteriota</taxon>
        <taxon>Cyanophyceae</taxon>
        <taxon>Gloeomargaritales</taxon>
        <taxon>Gloeomargaritaceae</taxon>
        <taxon>Gloeomargarita</taxon>
    </lineage>
</organism>
<gene>
    <name evidence="7" type="primary">trmA</name>
    <name evidence="7" type="ORF">GlitD10_2093</name>
</gene>
<dbReference type="InterPro" id="IPR030391">
    <property type="entry name" value="MeTrfase_TrmA_CS"/>
</dbReference>
<feature type="binding site" evidence="4">
    <location>
        <position position="382"/>
    </location>
    <ligand>
        <name>S-adenosyl-L-methionine</name>
        <dbReference type="ChEBI" id="CHEBI:59789"/>
    </ligand>
</feature>
<dbReference type="InterPro" id="IPR002792">
    <property type="entry name" value="TRAM_dom"/>
</dbReference>
<name>A0A1J0AEP5_9CYAN</name>
<evidence type="ECO:0000256" key="1">
    <source>
        <dbReference type="ARBA" id="ARBA00022603"/>
    </source>
</evidence>
<protein>
    <submittedName>
        <fullName evidence="7">23S rRNA methyltransferase/RumA</fullName>
        <ecNumber evidence="7">2.1.1.35</ecNumber>
    </submittedName>
</protein>
<evidence type="ECO:0000256" key="4">
    <source>
        <dbReference type="PROSITE-ProRule" id="PRU01024"/>
    </source>
</evidence>
<dbReference type="EC" id="2.1.1.35" evidence="7"/>
<dbReference type="AlphaFoldDB" id="A0A1J0AEP5"/>
<sequence length="454" mass="51556">MNQNWQQGQILTLEITDLNDQGEGVGRFEERVVFVSDTVPGDRIHVRLIRVKPSYAYGKLLTIITPSKHRIKPPCILAENCGGCQWQHIDYNYQLIAKQNQISQALMRLGGFDNPPVQATQFSSQSLGYRNKVTYPLGVNLTGEIKAGFYEKHSHKIVNLNQCPVQDQTFNILLKKIKQDIKNQGWSIYNEQTQKGQLRYLGLRIGRRTGEVLITLVTTGLELTQLEGQAQQWQQDYPQVVGVCVHVNPRPGNAILGGKTYCIWGRDYLWEEFCGLRWQIRPDTFFQVHTEQAEALIDYLKMNLNLQGGELLLDAYCGLGTLSLPLAQYVQKIIGLEVQPAAIKQAEFNAEINGIQNAEFHCGTVEELLPKLNLKPNIILLDPPRKGCDPSVIDFLAKHPVDRLVYVSCNPATLARDLQQLCAHQSYVLEQVMPFDFFPQTHHVESISFLRRSF</sequence>
<dbReference type="Pfam" id="PF01938">
    <property type="entry name" value="TRAM"/>
    <property type="match status" value="1"/>
</dbReference>
<dbReference type="Gene3D" id="2.40.50.1070">
    <property type="match status" value="1"/>
</dbReference>
<dbReference type="PROSITE" id="PS01231">
    <property type="entry name" value="TRMA_2"/>
    <property type="match status" value="1"/>
</dbReference>
<dbReference type="SUPFAM" id="SSF50249">
    <property type="entry name" value="Nucleic acid-binding proteins"/>
    <property type="match status" value="1"/>
</dbReference>
<accession>A0A1J0AEP5</accession>
<dbReference type="PROSITE" id="PS50926">
    <property type="entry name" value="TRAM"/>
    <property type="match status" value="1"/>
</dbReference>
<dbReference type="Gene3D" id="2.40.50.140">
    <property type="entry name" value="Nucleic acid-binding proteins"/>
    <property type="match status" value="1"/>
</dbReference>
<evidence type="ECO:0000256" key="5">
    <source>
        <dbReference type="PROSITE-ProRule" id="PRU10015"/>
    </source>
</evidence>
<feature type="binding site" evidence="4">
    <location>
        <position position="337"/>
    </location>
    <ligand>
        <name>S-adenosyl-L-methionine</name>
        <dbReference type="ChEBI" id="CHEBI:59789"/>
    </ligand>
</feature>
<proteinExistence type="inferred from homology"/>
<dbReference type="PANTHER" id="PTHR11061:SF30">
    <property type="entry name" value="TRNA (URACIL(54)-C(5))-METHYLTRANSFERASE"/>
    <property type="match status" value="1"/>
</dbReference>
<dbReference type="InterPro" id="IPR010280">
    <property type="entry name" value="U5_MeTrfase_fam"/>
</dbReference>
<keyword evidence="2 4" id="KW-0808">Transferase</keyword>
<feature type="binding site" evidence="4">
    <location>
        <position position="316"/>
    </location>
    <ligand>
        <name>S-adenosyl-L-methionine</name>
        <dbReference type="ChEBI" id="CHEBI:59789"/>
    </ligand>
</feature>
<dbReference type="Proteomes" id="UP000180235">
    <property type="component" value="Chromosome"/>
</dbReference>
<evidence type="ECO:0000259" key="6">
    <source>
        <dbReference type="PROSITE" id="PS50926"/>
    </source>
</evidence>
<dbReference type="InterPro" id="IPR012340">
    <property type="entry name" value="NA-bd_OB-fold"/>
</dbReference>
<dbReference type="PROSITE" id="PS51687">
    <property type="entry name" value="SAM_MT_RNA_M5U"/>
    <property type="match status" value="1"/>
</dbReference>
<evidence type="ECO:0000313" key="8">
    <source>
        <dbReference type="Proteomes" id="UP000180235"/>
    </source>
</evidence>
<feature type="domain" description="TRAM" evidence="6">
    <location>
        <begin position="4"/>
        <end position="62"/>
    </location>
</feature>
<dbReference type="GO" id="GO:0070041">
    <property type="term" value="F:rRNA (uridine-C5-)-methyltransferase activity"/>
    <property type="evidence" value="ECO:0007669"/>
    <property type="project" value="TreeGrafter"/>
</dbReference>
<evidence type="ECO:0000256" key="2">
    <source>
        <dbReference type="ARBA" id="ARBA00022679"/>
    </source>
</evidence>
<dbReference type="Gene3D" id="3.40.50.150">
    <property type="entry name" value="Vaccinia Virus protein VP39"/>
    <property type="match status" value="1"/>
</dbReference>
<dbReference type="InterPro" id="IPR029063">
    <property type="entry name" value="SAM-dependent_MTases_sf"/>
</dbReference>
<dbReference type="FunFam" id="2.40.50.140:FF:000097">
    <property type="entry name" value="23S rRNA (uracil(1939)-C(5))-methyltransferase RlmD"/>
    <property type="match status" value="1"/>
</dbReference>
<dbReference type="CDD" id="cd02440">
    <property type="entry name" value="AdoMet_MTases"/>
    <property type="match status" value="1"/>
</dbReference>
<dbReference type="GO" id="GO:0070475">
    <property type="term" value="P:rRNA base methylation"/>
    <property type="evidence" value="ECO:0007669"/>
    <property type="project" value="TreeGrafter"/>
</dbReference>
<dbReference type="OrthoDB" id="9804590at2"/>
<dbReference type="RefSeq" id="WP_071454863.1">
    <property type="nucleotide sequence ID" value="NZ_CP017675.1"/>
</dbReference>
<dbReference type="InterPro" id="IPR030390">
    <property type="entry name" value="MeTrfase_TrmA_AS"/>
</dbReference>
<dbReference type="PROSITE" id="PS01230">
    <property type="entry name" value="TRMA_1"/>
    <property type="match status" value="1"/>
</dbReference>
<dbReference type="SUPFAM" id="SSF53335">
    <property type="entry name" value="S-adenosyl-L-methionine-dependent methyltransferases"/>
    <property type="match status" value="1"/>
</dbReference>
<dbReference type="EMBL" id="CP017675">
    <property type="protein sequence ID" value="APB34422.1"/>
    <property type="molecule type" value="Genomic_DNA"/>
</dbReference>
<dbReference type="Pfam" id="PF05958">
    <property type="entry name" value="tRNA_U5-meth_tr"/>
    <property type="match status" value="1"/>
</dbReference>
<keyword evidence="1 4" id="KW-0489">Methyltransferase</keyword>
<feature type="binding site" evidence="4">
    <location>
        <position position="287"/>
    </location>
    <ligand>
        <name>S-adenosyl-L-methionine</name>
        <dbReference type="ChEBI" id="CHEBI:59789"/>
    </ligand>
</feature>
<dbReference type="PANTHER" id="PTHR11061">
    <property type="entry name" value="RNA M5U METHYLTRANSFERASE"/>
    <property type="match status" value="1"/>
</dbReference>
<feature type="active site" evidence="5">
    <location>
        <position position="409"/>
    </location>
</feature>
<keyword evidence="8" id="KW-1185">Reference proteome</keyword>
<dbReference type="STRING" id="1188229.GlitD10_2093"/>
<evidence type="ECO:0000313" key="7">
    <source>
        <dbReference type="EMBL" id="APB34422.1"/>
    </source>
</evidence>
<dbReference type="KEGG" id="glt:GlitD10_2093"/>
<dbReference type="FunFam" id="2.40.50.1070:FF:000003">
    <property type="entry name" value="23S rRNA (Uracil-5-)-methyltransferase RumA"/>
    <property type="match status" value="1"/>
</dbReference>
<feature type="active site" description="Nucleophile" evidence="4">
    <location>
        <position position="409"/>
    </location>
</feature>
<dbReference type="FunFam" id="3.40.50.150:FF:000009">
    <property type="entry name" value="23S rRNA (Uracil(1939)-C(5))-methyltransferase RlmD"/>
    <property type="match status" value="1"/>
</dbReference>